<dbReference type="EMBL" id="QNRK01000011">
    <property type="protein sequence ID" value="RBP13838.1"/>
    <property type="molecule type" value="Genomic_DNA"/>
</dbReference>
<dbReference type="GO" id="GO:0016887">
    <property type="term" value="F:ATP hydrolysis activity"/>
    <property type="evidence" value="ECO:0007669"/>
    <property type="project" value="InterPro"/>
</dbReference>
<comment type="similarity">
    <text evidence="2">Belongs to the ABC transporter superfamily.</text>
</comment>
<evidence type="ECO:0000256" key="7">
    <source>
        <dbReference type="ARBA" id="ARBA00022741"/>
    </source>
</evidence>
<evidence type="ECO:0000256" key="5">
    <source>
        <dbReference type="ARBA" id="ARBA00022597"/>
    </source>
</evidence>
<dbReference type="InterPro" id="IPR050107">
    <property type="entry name" value="ABC_carbohydrate_import_ATPase"/>
</dbReference>
<evidence type="ECO:0000256" key="1">
    <source>
        <dbReference type="ARBA" id="ARBA00004202"/>
    </source>
</evidence>
<gene>
    <name evidence="12" type="ORF">DFR50_111100</name>
</gene>
<dbReference type="PANTHER" id="PTHR43790">
    <property type="entry name" value="CARBOHYDRATE TRANSPORT ATP-BINDING PROTEIN MG119-RELATED"/>
    <property type="match status" value="1"/>
</dbReference>
<organism evidence="12 13">
    <name type="scientific">Roseiarcus fermentans</name>
    <dbReference type="NCBI Taxonomy" id="1473586"/>
    <lineage>
        <taxon>Bacteria</taxon>
        <taxon>Pseudomonadati</taxon>
        <taxon>Pseudomonadota</taxon>
        <taxon>Alphaproteobacteria</taxon>
        <taxon>Hyphomicrobiales</taxon>
        <taxon>Roseiarcaceae</taxon>
        <taxon>Roseiarcus</taxon>
    </lineage>
</organism>
<dbReference type="AlphaFoldDB" id="A0A366FGQ4"/>
<dbReference type="Gene3D" id="3.40.50.300">
    <property type="entry name" value="P-loop containing nucleotide triphosphate hydrolases"/>
    <property type="match status" value="2"/>
</dbReference>
<accession>A0A366FGQ4</accession>
<dbReference type="CDD" id="cd03215">
    <property type="entry name" value="ABC_Carb_Monos_II"/>
    <property type="match status" value="1"/>
</dbReference>
<feature type="domain" description="ABC transporter" evidence="11">
    <location>
        <begin position="267"/>
        <end position="509"/>
    </location>
</feature>
<dbReference type="Proteomes" id="UP000253529">
    <property type="component" value="Unassembled WGS sequence"/>
</dbReference>
<dbReference type="InterPro" id="IPR003593">
    <property type="entry name" value="AAA+_ATPase"/>
</dbReference>
<dbReference type="PROSITE" id="PS50893">
    <property type="entry name" value="ABC_TRANSPORTER_2"/>
    <property type="match status" value="2"/>
</dbReference>
<sequence length="514" mass="55157">MPDTGQLDRPEIGPLPVLRLEGICKAFGPVRALEDVSFDVLPGRVHGLVGENGAGKSTLVQIITGLAQPDSGRVWLAGQPVRFRTPIEARAQGVAAVYQDPKLFPHMSVAENIALGAYPTLPIGVINRKTMVATASALLRRLGSDIDPRALVAGLSYAEHQFVEIARALSADVRVLILDEPTSALTPAEAERLFRVVRALRDRGTAVILISHRLEEITAVCDDVTVLRDRRHVATRPAAEVDRASLVQMMVGRPLETLFTRRAAPALGAETLRVEALSLARVFADVSFSVRAGEIVGMGGLVGAGRSEIAQTLFGVTPPTSGQVFLRGREVHPRSPGQMLALGLAYLPEDRDRDGLIMPETITHNITLPIVRTLARWSFVDSARERRLAEDAAATYRVLTPSVEQIVSSLSGGNRQKVAFAKWLATKPAALILDEPTHGIDIGSKAQVHEMIAQLAGEGLAVVLISSDLPELIAMSDRILVIAEGALVGAFSHAEATQEKVMMAAAQQGARARR</sequence>
<name>A0A366FGQ4_9HYPH</name>
<keyword evidence="9" id="KW-1278">Translocase</keyword>
<protein>
    <submittedName>
        <fullName evidence="12">Monosaccharide ABC transporter ATP-binding protein (CUT2 family)</fullName>
    </submittedName>
</protein>
<comment type="subcellular location">
    <subcellularLocation>
        <location evidence="1">Cell membrane</location>
        <topology evidence="1">Peripheral membrane protein</topology>
    </subcellularLocation>
</comment>
<dbReference type="SMART" id="SM00382">
    <property type="entry name" value="AAA"/>
    <property type="match status" value="2"/>
</dbReference>
<evidence type="ECO:0000256" key="10">
    <source>
        <dbReference type="ARBA" id="ARBA00023136"/>
    </source>
</evidence>
<dbReference type="FunFam" id="3.40.50.300:FF:000127">
    <property type="entry name" value="Ribose import ATP-binding protein RbsA"/>
    <property type="match status" value="1"/>
</dbReference>
<dbReference type="CDD" id="cd03216">
    <property type="entry name" value="ABC_Carb_Monos_I"/>
    <property type="match status" value="1"/>
</dbReference>
<evidence type="ECO:0000256" key="9">
    <source>
        <dbReference type="ARBA" id="ARBA00022967"/>
    </source>
</evidence>
<evidence type="ECO:0000256" key="2">
    <source>
        <dbReference type="ARBA" id="ARBA00005417"/>
    </source>
</evidence>
<dbReference type="Pfam" id="PF00005">
    <property type="entry name" value="ABC_tran"/>
    <property type="match status" value="2"/>
</dbReference>
<keyword evidence="7" id="KW-0547">Nucleotide-binding</keyword>
<evidence type="ECO:0000259" key="11">
    <source>
        <dbReference type="PROSITE" id="PS50893"/>
    </source>
</evidence>
<keyword evidence="5" id="KW-0762">Sugar transport</keyword>
<evidence type="ECO:0000256" key="6">
    <source>
        <dbReference type="ARBA" id="ARBA00022737"/>
    </source>
</evidence>
<dbReference type="GO" id="GO:0005886">
    <property type="term" value="C:plasma membrane"/>
    <property type="evidence" value="ECO:0007669"/>
    <property type="project" value="UniProtKB-SubCell"/>
</dbReference>
<keyword evidence="3" id="KW-0813">Transport</keyword>
<dbReference type="RefSeq" id="WP_113889387.1">
    <property type="nucleotide sequence ID" value="NZ_QNRK01000011.1"/>
</dbReference>
<keyword evidence="4" id="KW-1003">Cell membrane</keyword>
<dbReference type="InterPro" id="IPR003439">
    <property type="entry name" value="ABC_transporter-like_ATP-bd"/>
</dbReference>
<feature type="domain" description="ABC transporter" evidence="11">
    <location>
        <begin position="18"/>
        <end position="254"/>
    </location>
</feature>
<proteinExistence type="inferred from homology"/>
<dbReference type="GO" id="GO:0005524">
    <property type="term" value="F:ATP binding"/>
    <property type="evidence" value="ECO:0007669"/>
    <property type="project" value="UniProtKB-KW"/>
</dbReference>
<keyword evidence="6" id="KW-0677">Repeat</keyword>
<comment type="caution">
    <text evidence="12">The sequence shown here is derived from an EMBL/GenBank/DDBJ whole genome shotgun (WGS) entry which is preliminary data.</text>
</comment>
<dbReference type="SUPFAM" id="SSF52540">
    <property type="entry name" value="P-loop containing nucleoside triphosphate hydrolases"/>
    <property type="match status" value="2"/>
</dbReference>
<evidence type="ECO:0000313" key="13">
    <source>
        <dbReference type="Proteomes" id="UP000253529"/>
    </source>
</evidence>
<dbReference type="PANTHER" id="PTHR43790:SF3">
    <property type="entry name" value="D-ALLOSE IMPORT ATP-BINDING PROTEIN ALSA-RELATED"/>
    <property type="match status" value="1"/>
</dbReference>
<keyword evidence="13" id="KW-1185">Reference proteome</keyword>
<keyword evidence="8 12" id="KW-0067">ATP-binding</keyword>
<dbReference type="OrthoDB" id="9805029at2"/>
<dbReference type="InterPro" id="IPR027417">
    <property type="entry name" value="P-loop_NTPase"/>
</dbReference>
<evidence type="ECO:0000256" key="8">
    <source>
        <dbReference type="ARBA" id="ARBA00022840"/>
    </source>
</evidence>
<evidence type="ECO:0000313" key="12">
    <source>
        <dbReference type="EMBL" id="RBP13838.1"/>
    </source>
</evidence>
<evidence type="ECO:0000256" key="4">
    <source>
        <dbReference type="ARBA" id="ARBA00022475"/>
    </source>
</evidence>
<keyword evidence="10" id="KW-0472">Membrane</keyword>
<evidence type="ECO:0000256" key="3">
    <source>
        <dbReference type="ARBA" id="ARBA00022448"/>
    </source>
</evidence>
<dbReference type="InterPro" id="IPR017871">
    <property type="entry name" value="ABC_transporter-like_CS"/>
</dbReference>
<reference evidence="12 13" key="1">
    <citation type="submission" date="2018-06" db="EMBL/GenBank/DDBJ databases">
        <title>Genomic Encyclopedia of Type Strains, Phase IV (KMG-IV): sequencing the most valuable type-strain genomes for metagenomic binning, comparative biology and taxonomic classification.</title>
        <authorList>
            <person name="Goeker M."/>
        </authorList>
    </citation>
    <scope>NUCLEOTIDE SEQUENCE [LARGE SCALE GENOMIC DNA]</scope>
    <source>
        <strain evidence="12 13">DSM 24875</strain>
    </source>
</reference>
<dbReference type="PROSITE" id="PS00211">
    <property type="entry name" value="ABC_TRANSPORTER_1"/>
    <property type="match status" value="1"/>
</dbReference>